<evidence type="ECO:0000313" key="3">
    <source>
        <dbReference type="Proteomes" id="UP000245073"/>
    </source>
</evidence>
<dbReference type="InterPro" id="IPR010982">
    <property type="entry name" value="Lambda_DNA-bd_dom_sf"/>
</dbReference>
<evidence type="ECO:0000313" key="2">
    <source>
        <dbReference type="EMBL" id="PVM93636.1"/>
    </source>
</evidence>
<organism evidence="2 3">
    <name type="scientific">Caulobacter endophyticus</name>
    <dbReference type="NCBI Taxonomy" id="2172652"/>
    <lineage>
        <taxon>Bacteria</taxon>
        <taxon>Pseudomonadati</taxon>
        <taxon>Pseudomonadota</taxon>
        <taxon>Alphaproteobacteria</taxon>
        <taxon>Caulobacterales</taxon>
        <taxon>Caulobacteraceae</taxon>
        <taxon>Caulobacter</taxon>
    </lineage>
</organism>
<dbReference type="OrthoDB" id="7206663at2"/>
<dbReference type="AlphaFoldDB" id="A0A2T9KCG4"/>
<dbReference type="Proteomes" id="UP000245073">
    <property type="component" value="Unassembled WGS sequence"/>
</dbReference>
<dbReference type="EMBL" id="QDKQ01000016">
    <property type="protein sequence ID" value="PVM93636.1"/>
    <property type="molecule type" value="Genomic_DNA"/>
</dbReference>
<proteinExistence type="predicted"/>
<dbReference type="SUPFAM" id="SSF47413">
    <property type="entry name" value="lambda repressor-like DNA-binding domains"/>
    <property type="match status" value="1"/>
</dbReference>
<name>A0A2T9KCG4_9CAUL</name>
<reference evidence="2 3" key="1">
    <citation type="submission" date="2018-04" db="EMBL/GenBank/DDBJ databases">
        <title>The genome sequence of Caulobacter sp. 744.</title>
        <authorList>
            <person name="Gao J."/>
            <person name="Sun J."/>
        </authorList>
    </citation>
    <scope>NUCLEOTIDE SEQUENCE [LARGE SCALE GENOMIC DNA]</scope>
    <source>
        <strain evidence="2 3">774</strain>
    </source>
</reference>
<dbReference type="Pfam" id="PF01381">
    <property type="entry name" value="HTH_3"/>
    <property type="match status" value="1"/>
</dbReference>
<dbReference type="PROSITE" id="PS50943">
    <property type="entry name" value="HTH_CROC1"/>
    <property type="match status" value="1"/>
</dbReference>
<sequence>MLVPAQVRMARAAVGFSVRELAQRSGVADSTILRFETGKGDILTANLGKLQATLEAAGVVFVSADDAAGAGVRLKR</sequence>
<feature type="domain" description="HTH cro/C1-type" evidence="1">
    <location>
        <begin position="7"/>
        <end position="61"/>
    </location>
</feature>
<gene>
    <name evidence="2" type="ORF">DDF67_02815</name>
</gene>
<dbReference type="CDD" id="cd00093">
    <property type="entry name" value="HTH_XRE"/>
    <property type="match status" value="1"/>
</dbReference>
<dbReference type="Gene3D" id="1.10.260.40">
    <property type="entry name" value="lambda repressor-like DNA-binding domains"/>
    <property type="match status" value="1"/>
</dbReference>
<keyword evidence="3" id="KW-1185">Reference proteome</keyword>
<protein>
    <submittedName>
        <fullName evidence="2">XRE family transcriptional regulator</fullName>
    </submittedName>
</protein>
<comment type="caution">
    <text evidence="2">The sequence shown here is derived from an EMBL/GenBank/DDBJ whole genome shotgun (WGS) entry which is preliminary data.</text>
</comment>
<accession>A0A2T9KCG4</accession>
<dbReference type="InterPro" id="IPR001387">
    <property type="entry name" value="Cro/C1-type_HTH"/>
</dbReference>
<evidence type="ECO:0000259" key="1">
    <source>
        <dbReference type="PROSITE" id="PS50943"/>
    </source>
</evidence>
<dbReference type="GO" id="GO:0003677">
    <property type="term" value="F:DNA binding"/>
    <property type="evidence" value="ECO:0007669"/>
    <property type="project" value="InterPro"/>
</dbReference>